<dbReference type="STRING" id="554055.A0A2P6VBD4"/>
<feature type="region of interest" description="Disordered" evidence="3">
    <location>
        <begin position="1"/>
        <end position="82"/>
    </location>
</feature>
<keyword evidence="1 2" id="KW-0694">RNA-binding</keyword>
<feature type="region of interest" description="Disordered" evidence="3">
    <location>
        <begin position="383"/>
        <end position="432"/>
    </location>
</feature>
<gene>
    <name evidence="5" type="ORF">C2E20_5395</name>
</gene>
<accession>A0A2P6VBD4</accession>
<evidence type="ECO:0000313" key="6">
    <source>
        <dbReference type="Proteomes" id="UP000239649"/>
    </source>
</evidence>
<dbReference type="PANTHER" id="PTHR48027">
    <property type="entry name" value="HETEROGENEOUS NUCLEAR RIBONUCLEOPROTEIN 87F-RELATED"/>
    <property type="match status" value="1"/>
</dbReference>
<feature type="compositionally biased region" description="Low complexity" evidence="3">
    <location>
        <begin position="620"/>
        <end position="630"/>
    </location>
</feature>
<dbReference type="PROSITE" id="PS50102">
    <property type="entry name" value="RRM"/>
    <property type="match status" value="2"/>
</dbReference>
<dbReference type="InterPro" id="IPR035979">
    <property type="entry name" value="RBD_domain_sf"/>
</dbReference>
<evidence type="ECO:0000256" key="1">
    <source>
        <dbReference type="ARBA" id="ARBA00022884"/>
    </source>
</evidence>
<dbReference type="InterPro" id="IPR000504">
    <property type="entry name" value="RRM_dom"/>
</dbReference>
<feature type="compositionally biased region" description="Basic and acidic residues" evidence="3">
    <location>
        <begin position="741"/>
        <end position="753"/>
    </location>
</feature>
<feature type="compositionally biased region" description="Basic and acidic residues" evidence="3">
    <location>
        <begin position="393"/>
        <end position="406"/>
    </location>
</feature>
<dbReference type="GO" id="GO:0003723">
    <property type="term" value="F:RNA binding"/>
    <property type="evidence" value="ECO:0007669"/>
    <property type="project" value="UniProtKB-UniRule"/>
</dbReference>
<evidence type="ECO:0000256" key="2">
    <source>
        <dbReference type="PROSITE-ProRule" id="PRU00176"/>
    </source>
</evidence>
<keyword evidence="6" id="KW-1185">Reference proteome</keyword>
<feature type="compositionally biased region" description="Gly residues" evidence="3">
    <location>
        <begin position="721"/>
        <end position="733"/>
    </location>
</feature>
<feature type="region of interest" description="Disordered" evidence="3">
    <location>
        <begin position="520"/>
        <end position="552"/>
    </location>
</feature>
<feature type="compositionally biased region" description="Basic and acidic residues" evidence="3">
    <location>
        <begin position="769"/>
        <end position="783"/>
    </location>
</feature>
<dbReference type="EMBL" id="LHPF02000015">
    <property type="protein sequence ID" value="PSC71407.1"/>
    <property type="molecule type" value="Genomic_DNA"/>
</dbReference>
<dbReference type="SMART" id="SM00360">
    <property type="entry name" value="RRM"/>
    <property type="match status" value="2"/>
</dbReference>
<evidence type="ECO:0000256" key="3">
    <source>
        <dbReference type="SAM" id="MobiDB-lite"/>
    </source>
</evidence>
<dbReference type="OrthoDB" id="639027at2759"/>
<dbReference type="CDD" id="cd00590">
    <property type="entry name" value="RRM_SF"/>
    <property type="match status" value="2"/>
</dbReference>
<evidence type="ECO:0000313" key="5">
    <source>
        <dbReference type="EMBL" id="PSC71407.1"/>
    </source>
</evidence>
<evidence type="ECO:0000259" key="4">
    <source>
        <dbReference type="PROSITE" id="PS50102"/>
    </source>
</evidence>
<feature type="compositionally biased region" description="Acidic residues" evidence="3">
    <location>
        <begin position="1"/>
        <end position="15"/>
    </location>
</feature>
<name>A0A2P6VBD4_9CHLO</name>
<dbReference type="InterPro" id="IPR052462">
    <property type="entry name" value="SLIRP/GR-RBP-like"/>
</dbReference>
<sequence>MADEDEELDYGDEELPLQPSPVLGDADAPDDDLLDWEGDGEAAGEEALPRAGSMTPPASPQRAGAGDGDGAAGRLTPAVGEAVPEEWQVMEVPQEWRPRPMIRAYGLPAATTEEELLALLEAQQLGASVRSVVFDPRQSTPARKVALVRFASPALPGEPGGPDASATEPDAGKLALDIIAKLRAAAPEVHGATLNVEKTGAEVCLFLANLSGDQDSDEGLRAACEPHGALERCFVMRSPSGELKQYGFVEFALASSAAACREAWNREAKAAAKLGERVKLRLAEPAPIKTVSGLFGSVLFVAGLSKSLTDTNRLRPLFAEFGEITKLTVPRDPNNTAHSRGFAFVHFKHSFAADAAFRMLDGTEHEGIGKLLLSFSNPVKAQEALSRPASAAQRDRPTSQQQRDRPGVMQPDRGGRSVNYPAAGQRSTPPTAPLVIRAGGMPVILPAGAVPPPPPGQPPLMVQQQQAAAAMQQRAMQQQVMQQHAAMQQQAAMQQMMMMQQAAMQQAMLQQQQQHVAAAELQRKQKEEQDRKAAEEKRRKEQEEEEKKRREAEYSARLGYGGLGGMPAAAGGGMAGFALPAGFLPPAMAAMLPGFASMAGMAAMGGTAMGGTAAATGAGAGNTAGAAAEGSGRGGGGGYQREPAAYDAYAGAYGASARASYDDSKRDEYGDAGRGSYAEPGRGGYSDSGRDAYGDAGRASYADAGRESERGGGRRARGGQNRRGGGGGGGSGYGAAAEPYEDVRGGGGKDRSRGGYAADEWGSSGGRAGFREEWDSSRGRGSRDAGGAGGGKRDTTYGSVYGDSYSYPPKRPRY</sequence>
<feature type="domain" description="RRM" evidence="4">
    <location>
        <begin position="203"/>
        <end position="285"/>
    </location>
</feature>
<dbReference type="Gene3D" id="3.30.70.330">
    <property type="match status" value="2"/>
</dbReference>
<feature type="region of interest" description="Disordered" evidence="3">
    <location>
        <begin position="663"/>
        <end position="814"/>
    </location>
</feature>
<reference evidence="5 6" key="1">
    <citation type="journal article" date="2018" name="Plant J.">
        <title>Genome sequences of Chlorella sorokiniana UTEX 1602 and Micractinium conductrix SAG 241.80: implications to maltose excretion by a green alga.</title>
        <authorList>
            <person name="Arriola M.B."/>
            <person name="Velmurugan N."/>
            <person name="Zhang Y."/>
            <person name="Plunkett M.H."/>
            <person name="Hondzo H."/>
            <person name="Barney B.M."/>
        </authorList>
    </citation>
    <scope>NUCLEOTIDE SEQUENCE [LARGE SCALE GENOMIC DNA]</scope>
    <source>
        <strain evidence="5 6">SAG 241.80</strain>
    </source>
</reference>
<dbReference type="InterPro" id="IPR012677">
    <property type="entry name" value="Nucleotide-bd_a/b_plait_sf"/>
</dbReference>
<dbReference type="Pfam" id="PF00076">
    <property type="entry name" value="RRM_1"/>
    <property type="match status" value="2"/>
</dbReference>
<dbReference type="Proteomes" id="UP000239649">
    <property type="component" value="Unassembled WGS sequence"/>
</dbReference>
<dbReference type="SUPFAM" id="SSF54928">
    <property type="entry name" value="RNA-binding domain, RBD"/>
    <property type="match status" value="1"/>
</dbReference>
<feature type="compositionally biased region" description="Acidic residues" evidence="3">
    <location>
        <begin position="27"/>
        <end position="44"/>
    </location>
</feature>
<proteinExistence type="predicted"/>
<organism evidence="5 6">
    <name type="scientific">Micractinium conductrix</name>
    <dbReference type="NCBI Taxonomy" id="554055"/>
    <lineage>
        <taxon>Eukaryota</taxon>
        <taxon>Viridiplantae</taxon>
        <taxon>Chlorophyta</taxon>
        <taxon>core chlorophytes</taxon>
        <taxon>Trebouxiophyceae</taxon>
        <taxon>Chlorellales</taxon>
        <taxon>Chlorellaceae</taxon>
        <taxon>Chlorella clade</taxon>
        <taxon>Micractinium</taxon>
    </lineage>
</organism>
<dbReference type="AlphaFoldDB" id="A0A2P6VBD4"/>
<feature type="compositionally biased region" description="Basic and acidic residues" evidence="3">
    <location>
        <begin position="521"/>
        <end position="552"/>
    </location>
</feature>
<feature type="domain" description="RRM" evidence="4">
    <location>
        <begin position="297"/>
        <end position="378"/>
    </location>
</feature>
<protein>
    <submittedName>
        <fullName evidence="5">Flowering time control FCA isoform X2</fullName>
    </submittedName>
</protein>
<comment type="caution">
    <text evidence="5">The sequence shown here is derived from an EMBL/GenBank/DDBJ whole genome shotgun (WGS) entry which is preliminary data.</text>
</comment>
<feature type="region of interest" description="Disordered" evidence="3">
    <location>
        <begin position="620"/>
        <end position="639"/>
    </location>
</feature>